<dbReference type="PANTHER" id="PTHR21310:SF58">
    <property type="entry name" value="AMINOGLYCOSIDE PHOSPHOTRANSFERASE DOMAIN-CONTAINING PROTEIN"/>
    <property type="match status" value="1"/>
</dbReference>
<dbReference type="VEuPathDB" id="FungiDB:SI65_01549"/>
<dbReference type="Proteomes" id="UP000094569">
    <property type="component" value="Unassembled WGS sequence"/>
</dbReference>
<evidence type="ECO:0000256" key="2">
    <source>
        <dbReference type="ARBA" id="ARBA00047899"/>
    </source>
</evidence>
<comment type="caution">
    <text evidence="5">The sequence shown here is derived from an EMBL/GenBank/DDBJ whole genome shotgun (WGS) entry which is preliminary data.</text>
</comment>
<dbReference type="Pfam" id="PF01636">
    <property type="entry name" value="APH"/>
    <property type="match status" value="1"/>
</dbReference>
<dbReference type="GO" id="GO:0004674">
    <property type="term" value="F:protein serine/threonine kinase activity"/>
    <property type="evidence" value="ECO:0007669"/>
    <property type="project" value="UniProtKB-EC"/>
</dbReference>
<dbReference type="InterPro" id="IPR008266">
    <property type="entry name" value="Tyr_kinase_AS"/>
</dbReference>
<sequence length="165" mass="18890">MTSKQATYSILPSTTIPVPRVHEIKRDENGAQVISMDYMPGTRLDKAWPSMTGQQKTTLAQELHDYIQQLRDLEADYIGAAERGKPIIGKYVFHLDGPFDNERQFHQFLFSRSLDTVPDRLRYFATSSFKEDHEIVFTHGDLAPRNILVDEDGHVRAVLNWENAG</sequence>
<comment type="catalytic activity">
    <reaction evidence="3">
        <text>L-seryl-[protein] + ATP = O-phospho-L-seryl-[protein] + ADP + H(+)</text>
        <dbReference type="Rhea" id="RHEA:17989"/>
        <dbReference type="Rhea" id="RHEA-COMP:9863"/>
        <dbReference type="Rhea" id="RHEA-COMP:11604"/>
        <dbReference type="ChEBI" id="CHEBI:15378"/>
        <dbReference type="ChEBI" id="CHEBI:29999"/>
        <dbReference type="ChEBI" id="CHEBI:30616"/>
        <dbReference type="ChEBI" id="CHEBI:83421"/>
        <dbReference type="ChEBI" id="CHEBI:456216"/>
        <dbReference type="EC" id="2.7.11.1"/>
    </reaction>
</comment>
<feature type="domain" description="Aminoglycoside phosphotransferase" evidence="4">
    <location>
        <begin position="10"/>
        <end position="165"/>
    </location>
</feature>
<dbReference type="EMBL" id="JXNT01000001">
    <property type="protein sequence ID" value="ODM23959.1"/>
    <property type="molecule type" value="Genomic_DNA"/>
</dbReference>
<dbReference type="PANTHER" id="PTHR21310">
    <property type="entry name" value="AMINOGLYCOSIDE PHOSPHOTRANSFERASE-RELATED-RELATED"/>
    <property type="match status" value="1"/>
</dbReference>
<dbReference type="EC" id="2.7.11.1" evidence="1"/>
<reference evidence="5 6" key="1">
    <citation type="journal article" date="2016" name="BMC Genomics">
        <title>Comparative genomic and transcriptomic analyses of the Fuzhuan brick tea-fermentation fungus Aspergillus cristatus.</title>
        <authorList>
            <person name="Ge Y."/>
            <person name="Wang Y."/>
            <person name="Liu Y."/>
            <person name="Tan Y."/>
            <person name="Ren X."/>
            <person name="Zhang X."/>
            <person name="Hyde K.D."/>
            <person name="Liu Y."/>
            <person name="Liu Z."/>
        </authorList>
    </citation>
    <scope>NUCLEOTIDE SEQUENCE [LARGE SCALE GENOMIC DNA]</scope>
    <source>
        <strain evidence="5 6">GZAAS20.1005</strain>
    </source>
</reference>
<keyword evidence="6" id="KW-1185">Reference proteome</keyword>
<evidence type="ECO:0000313" key="6">
    <source>
        <dbReference type="Proteomes" id="UP000094569"/>
    </source>
</evidence>
<gene>
    <name evidence="5" type="ORF">SI65_01549</name>
</gene>
<organism evidence="5 6">
    <name type="scientific">Aspergillus cristatus</name>
    <name type="common">Chinese Fuzhuan brick tea-fermentation fungus</name>
    <name type="synonym">Eurotium cristatum</name>
    <dbReference type="NCBI Taxonomy" id="573508"/>
    <lineage>
        <taxon>Eukaryota</taxon>
        <taxon>Fungi</taxon>
        <taxon>Dikarya</taxon>
        <taxon>Ascomycota</taxon>
        <taxon>Pezizomycotina</taxon>
        <taxon>Eurotiomycetes</taxon>
        <taxon>Eurotiomycetidae</taxon>
        <taxon>Eurotiales</taxon>
        <taxon>Aspergillaceae</taxon>
        <taxon>Aspergillus</taxon>
        <taxon>Aspergillus subgen. Aspergillus</taxon>
    </lineage>
</organism>
<comment type="catalytic activity">
    <reaction evidence="2">
        <text>L-threonyl-[protein] + ATP = O-phospho-L-threonyl-[protein] + ADP + H(+)</text>
        <dbReference type="Rhea" id="RHEA:46608"/>
        <dbReference type="Rhea" id="RHEA-COMP:11060"/>
        <dbReference type="Rhea" id="RHEA-COMP:11605"/>
        <dbReference type="ChEBI" id="CHEBI:15378"/>
        <dbReference type="ChEBI" id="CHEBI:30013"/>
        <dbReference type="ChEBI" id="CHEBI:30616"/>
        <dbReference type="ChEBI" id="CHEBI:61977"/>
        <dbReference type="ChEBI" id="CHEBI:456216"/>
        <dbReference type="EC" id="2.7.11.1"/>
    </reaction>
</comment>
<evidence type="ECO:0000313" key="5">
    <source>
        <dbReference type="EMBL" id="ODM23959.1"/>
    </source>
</evidence>
<dbReference type="SUPFAM" id="SSF56112">
    <property type="entry name" value="Protein kinase-like (PK-like)"/>
    <property type="match status" value="1"/>
</dbReference>
<dbReference type="InterPro" id="IPR051678">
    <property type="entry name" value="AGP_Transferase"/>
</dbReference>
<dbReference type="InterPro" id="IPR011009">
    <property type="entry name" value="Kinase-like_dom_sf"/>
</dbReference>
<dbReference type="OrthoDB" id="4177236at2759"/>
<dbReference type="PROSITE" id="PS00109">
    <property type="entry name" value="PROTEIN_KINASE_TYR"/>
    <property type="match status" value="1"/>
</dbReference>
<dbReference type="Gene3D" id="3.90.1200.10">
    <property type="match status" value="1"/>
</dbReference>
<accession>A0A1E3BSM6</accession>
<dbReference type="STRING" id="573508.A0A1E3BSM6"/>
<evidence type="ECO:0000256" key="1">
    <source>
        <dbReference type="ARBA" id="ARBA00012513"/>
    </source>
</evidence>
<evidence type="ECO:0000256" key="3">
    <source>
        <dbReference type="ARBA" id="ARBA00048679"/>
    </source>
</evidence>
<name>A0A1E3BSM6_ASPCR</name>
<dbReference type="AlphaFoldDB" id="A0A1E3BSM6"/>
<dbReference type="InterPro" id="IPR002575">
    <property type="entry name" value="Aminoglycoside_PTrfase"/>
</dbReference>
<protein>
    <recommendedName>
        <fullName evidence="1">non-specific serine/threonine protein kinase</fullName>
        <ecNumber evidence="1">2.7.11.1</ecNumber>
    </recommendedName>
</protein>
<evidence type="ECO:0000259" key="4">
    <source>
        <dbReference type="Pfam" id="PF01636"/>
    </source>
</evidence>
<proteinExistence type="predicted"/>